<feature type="region of interest" description="Disordered" evidence="3">
    <location>
        <begin position="821"/>
        <end position="843"/>
    </location>
</feature>
<evidence type="ECO:0000256" key="3">
    <source>
        <dbReference type="SAM" id="MobiDB-lite"/>
    </source>
</evidence>
<dbReference type="SUPFAM" id="SSF51294">
    <property type="entry name" value="Hedgehog/intein (Hint) domain"/>
    <property type="match status" value="1"/>
</dbReference>
<organism evidence="5 6">
    <name type="scientific">Candidatus Kaiserbacteria bacterium CG17_big_fil_post_rev_8_21_14_2_50_51_7</name>
    <dbReference type="NCBI Taxonomy" id="1974613"/>
    <lineage>
        <taxon>Bacteria</taxon>
        <taxon>Candidatus Kaiseribacteriota</taxon>
    </lineage>
</organism>
<dbReference type="InterPro" id="IPR027434">
    <property type="entry name" value="Homing_endonucl"/>
</dbReference>
<dbReference type="Gene3D" id="2.170.16.10">
    <property type="entry name" value="Hedgehog/Intein (Hint) domain"/>
    <property type="match status" value="1"/>
</dbReference>
<dbReference type="Proteomes" id="UP000228497">
    <property type="component" value="Unassembled WGS sequence"/>
</dbReference>
<dbReference type="AlphaFoldDB" id="A0A2M7FBY3"/>
<evidence type="ECO:0000256" key="2">
    <source>
        <dbReference type="ARBA" id="ARBA00023000"/>
    </source>
</evidence>
<gene>
    <name evidence="5" type="ORF">COW49_02305</name>
</gene>
<comment type="caution">
    <text evidence="5">The sequence shown here is derived from an EMBL/GenBank/DDBJ whole genome shotgun (WGS) entry which is preliminary data.</text>
</comment>
<dbReference type="CDD" id="cd00081">
    <property type="entry name" value="Hint"/>
    <property type="match status" value="1"/>
</dbReference>
<dbReference type="EMBL" id="PFFD01000104">
    <property type="protein sequence ID" value="PIV86963.1"/>
    <property type="molecule type" value="Genomic_DNA"/>
</dbReference>
<dbReference type="GO" id="GO:0004519">
    <property type="term" value="F:endonuclease activity"/>
    <property type="evidence" value="ECO:0007669"/>
    <property type="project" value="InterPro"/>
</dbReference>
<accession>A0A2M7FBY3</accession>
<dbReference type="InterPro" id="IPR004042">
    <property type="entry name" value="Intein_endonuc_central"/>
</dbReference>
<dbReference type="PROSITE" id="PS50817">
    <property type="entry name" value="INTEIN_N_TER"/>
    <property type="match status" value="1"/>
</dbReference>
<evidence type="ECO:0000259" key="4">
    <source>
        <dbReference type="PROSITE" id="PS50819"/>
    </source>
</evidence>
<name>A0A2M7FBY3_9BACT</name>
<proteinExistence type="predicted"/>
<evidence type="ECO:0000313" key="5">
    <source>
        <dbReference type="EMBL" id="PIV86963.1"/>
    </source>
</evidence>
<protein>
    <recommendedName>
        <fullName evidence="4">DOD-type homing endonuclease domain-containing protein</fullName>
    </recommendedName>
</protein>
<keyword evidence="1" id="KW-0068">Autocatalytic cleavage</keyword>
<sequence>MWNPWPGPQTAAFECQADELFYGGAAGSGKSELTLGLVATQHTSSIIYRREYPQLRGLIQRSHELFDSVGTFNSQENLWKIGRKRIEFGAVQYETDVQKYQGRPHDCICFDELTHFCIHPDTDVLTNRGWVRIQEVTTSDRALAMDKDGMARYERISATHEFDYDGPLISTKNGSIRYRVTPNHNMVVVPLRSERWRFVMAKDMPVYPRHPFSKPWEGEPVDARVRLPEATGRGLGRNANTAIDVDVHDWAEFMGWYVSEGSCFETGARSGPKVSIRQTVRNESLDRLMERLPWRSKWYNRGGYLITSRQLFALLKPMGNRYEKRVPRWILDATSDVVLRFWEAFVAGGGSIRKGGGISIELCNKGLRDDCQEIAAKLGYRSTAGECVTKSGHKVYRLSVHSRKSSPVEDRPSNRHVEQYSGKVYCLTVEPSHTFLVRVQGRLMWTGNSQYQYQFLSGWLRTVIPGQRCRIVCTGNPPTDDTGIWVIDYWGPWLDKNHPNPAEPGELRWYVTSQGQSIPVESGDPVGMDGETHYPKSRTFIPGSVFDNPYLVRTGYVSTLQALPEPLRSKLLYGDFSVSAGDNPWQVIPSEWIRAAQRRWEEAGDIHPTELTALGVDVARGGIDNTILAPKYGPWFDHLRVVPGVETDDGPKVAALVQSFVESYLEGCIDDLRESDGIELDESTYREVVEALRKKVRVNIDPIGVGTSPLDILKANGLNVVPVNFAKASHVKDKSGKYKLRNLRSEVYWKFREALDPDTGSTICLPPDRMLLQELVAHRWGLTTGGILIEAKDDIKERLGRSPDRADAVVMAHHMDSGIRGSYHSVSLGPAQSTGEQSRTDSETLDAWGDRLHAQQIQQHLGQIVPGQRMSARRRRRAK</sequence>
<reference evidence="6" key="1">
    <citation type="submission" date="2017-09" db="EMBL/GenBank/DDBJ databases">
        <title>Depth-based differentiation of microbial function through sediment-hosted aquifers and enrichment of novel symbionts in the deep terrestrial subsurface.</title>
        <authorList>
            <person name="Probst A.J."/>
            <person name="Ladd B."/>
            <person name="Jarett J.K."/>
            <person name="Geller-Mcgrath D.E."/>
            <person name="Sieber C.M.K."/>
            <person name="Emerson J.B."/>
            <person name="Anantharaman K."/>
            <person name="Thomas B.C."/>
            <person name="Malmstrom R."/>
            <person name="Stieglmeier M."/>
            <person name="Klingl A."/>
            <person name="Woyke T."/>
            <person name="Ryan C.M."/>
            <person name="Banfield J.F."/>
        </authorList>
    </citation>
    <scope>NUCLEOTIDE SEQUENCE [LARGE SCALE GENOMIC DNA]</scope>
</reference>
<dbReference type="InterPro" id="IPR006141">
    <property type="entry name" value="Intein_N"/>
</dbReference>
<dbReference type="PROSITE" id="PS50819">
    <property type="entry name" value="INTEIN_ENDONUCLEASE"/>
    <property type="match status" value="1"/>
</dbReference>
<dbReference type="InterPro" id="IPR036844">
    <property type="entry name" value="Hint_dom_sf"/>
</dbReference>
<dbReference type="Gene3D" id="3.30.420.240">
    <property type="match status" value="1"/>
</dbReference>
<dbReference type="GO" id="GO:0016539">
    <property type="term" value="P:intein-mediated protein splicing"/>
    <property type="evidence" value="ECO:0007669"/>
    <property type="project" value="InterPro"/>
</dbReference>
<dbReference type="Gene3D" id="3.10.28.10">
    <property type="entry name" value="Homing endonucleases"/>
    <property type="match status" value="1"/>
</dbReference>
<keyword evidence="2" id="KW-0651">Protein splicing</keyword>
<evidence type="ECO:0000313" key="6">
    <source>
        <dbReference type="Proteomes" id="UP000228497"/>
    </source>
</evidence>
<dbReference type="SUPFAM" id="SSF55608">
    <property type="entry name" value="Homing endonucleases"/>
    <property type="match status" value="1"/>
</dbReference>
<evidence type="ECO:0000256" key="1">
    <source>
        <dbReference type="ARBA" id="ARBA00022813"/>
    </source>
</evidence>
<feature type="domain" description="DOD-type homing endonuclease" evidence="4">
    <location>
        <begin position="253"/>
        <end position="380"/>
    </location>
</feature>